<dbReference type="Proteomes" id="UP000786185">
    <property type="component" value="Unassembled WGS sequence"/>
</dbReference>
<reference evidence="1 5" key="1">
    <citation type="submission" date="2018-12" db="EMBL/GenBank/DDBJ databases">
        <title>Characterization and Draft Genome of Vibrio anguillarum J360 Marine Pathogen Isolated from an Outbreak in Lumpfish (Cyclopterus lumpus).</title>
        <authorList>
            <person name="Vasquez J.I."/>
            <person name="Cao T."/>
            <person name="Chakraborty S."/>
            <person name="Gnanagobal H."/>
            <person name="Wescot J."/>
            <person name="Boyce D."/>
            <person name="Santander J."/>
        </authorList>
    </citation>
    <scope>NUCLEOTIDE SEQUENCE [LARGE SCALE GENOMIC DNA]</scope>
    <source>
        <strain evidence="1 5">J360</strain>
    </source>
</reference>
<protein>
    <submittedName>
        <fullName evidence="4">DUF3545 family protein</fullName>
    </submittedName>
</protein>
<keyword evidence="7" id="KW-1185">Reference proteome</keyword>
<dbReference type="Pfam" id="PF12065">
    <property type="entry name" value="DUF3545"/>
    <property type="match status" value="1"/>
</dbReference>
<dbReference type="Proteomes" id="UP000256923">
    <property type="component" value="Chromosome 1"/>
</dbReference>
<dbReference type="Proteomes" id="UP000722957">
    <property type="component" value="Unassembled WGS sequence"/>
</dbReference>
<evidence type="ECO:0000313" key="5">
    <source>
        <dbReference type="Proteomes" id="UP000256923"/>
    </source>
</evidence>
<evidence type="ECO:0000313" key="4">
    <source>
        <dbReference type="EMBL" id="MBF4435441.1"/>
    </source>
</evidence>
<evidence type="ECO:0000313" key="3">
    <source>
        <dbReference type="EMBL" id="MBF4372550.1"/>
    </source>
</evidence>
<proteinExistence type="predicted"/>
<evidence type="ECO:0000313" key="1">
    <source>
        <dbReference type="EMBL" id="AZS24378.1"/>
    </source>
</evidence>
<gene>
    <name evidence="1" type="ORF">DYL72_04425</name>
    <name evidence="2" type="ORF">EAY07_05560</name>
    <name evidence="3" type="ORF">EAY46_05585</name>
    <name evidence="4" type="ORF">ERJ77_13110</name>
</gene>
<dbReference type="Proteomes" id="UP000726136">
    <property type="component" value="Unassembled WGS sequence"/>
</dbReference>
<evidence type="ECO:0000313" key="8">
    <source>
        <dbReference type="Proteomes" id="UP000786185"/>
    </source>
</evidence>
<dbReference type="EMBL" id="SCLC01000009">
    <property type="protein sequence ID" value="MBF4435441.1"/>
    <property type="molecule type" value="Genomic_DNA"/>
</dbReference>
<name>A0A1V9JYY9_VIBAN</name>
<dbReference type="EMBL" id="RDPI01000004">
    <property type="protein sequence ID" value="MBF4372550.1"/>
    <property type="molecule type" value="Genomic_DNA"/>
</dbReference>
<accession>A0A1V9JYY9</accession>
<reference evidence="6 7" key="2">
    <citation type="journal article" date="2021" name="PeerJ">
        <title>Analysis of 44 Vibrio anguillarum genomes reveals high genetic diversity.</title>
        <authorList>
            <person name="Hansen M.J."/>
            <person name="Dalsgaard I."/>
        </authorList>
    </citation>
    <scope>NUCLEOTIDE SEQUENCE</scope>
    <source>
        <strain evidence="3 7">040915-1/1B</strain>
        <strain evidence="2 6">17-16730-2A</strain>
        <strain evidence="4">850617-1/1</strain>
    </source>
</reference>
<dbReference type="OMA" id="EMNDRRT"/>
<evidence type="ECO:0000313" key="2">
    <source>
        <dbReference type="EMBL" id="MBF4271514.1"/>
    </source>
</evidence>
<dbReference type="EMBL" id="RDOM01000010">
    <property type="protein sequence ID" value="MBF4271514.1"/>
    <property type="molecule type" value="Genomic_DNA"/>
</dbReference>
<dbReference type="EMBL" id="CP034672">
    <property type="protein sequence ID" value="AZS24378.1"/>
    <property type="molecule type" value="Genomic_DNA"/>
</dbReference>
<dbReference type="InterPro" id="IPR021932">
    <property type="entry name" value="DUF3545"/>
</dbReference>
<evidence type="ECO:0000313" key="6">
    <source>
        <dbReference type="Proteomes" id="UP000722957"/>
    </source>
</evidence>
<sequence length="61" mass="7507">MLMESLQFDEMLEMEITKLRSSRTKPVKRMWREIEAIQDQKRLQRELMEMDVCFEADQIKL</sequence>
<evidence type="ECO:0000313" key="7">
    <source>
        <dbReference type="Proteomes" id="UP000726136"/>
    </source>
</evidence>
<dbReference type="AlphaFoldDB" id="A0A1V9JYY9"/>
<organism evidence="4 8">
    <name type="scientific">Vibrio anguillarum</name>
    <name type="common">Listonella anguillarum</name>
    <dbReference type="NCBI Taxonomy" id="55601"/>
    <lineage>
        <taxon>Bacteria</taxon>
        <taxon>Pseudomonadati</taxon>
        <taxon>Pseudomonadota</taxon>
        <taxon>Gammaproteobacteria</taxon>
        <taxon>Vibrionales</taxon>
        <taxon>Vibrionaceae</taxon>
        <taxon>Vibrio</taxon>
    </lineage>
</organism>
<dbReference type="OrthoDB" id="5918741at2"/>